<dbReference type="InterPro" id="IPR001279">
    <property type="entry name" value="Metallo-B-lactamas"/>
</dbReference>
<dbReference type="RefSeq" id="WP_145347436.1">
    <property type="nucleotide sequence ID" value="NZ_CP036261.1"/>
</dbReference>
<proteinExistence type="inferred from homology"/>
<dbReference type="AlphaFoldDB" id="A0A517M407"/>
<evidence type="ECO:0000256" key="3">
    <source>
        <dbReference type="ARBA" id="ARBA00022801"/>
    </source>
</evidence>
<dbReference type="Pfam" id="PF00753">
    <property type="entry name" value="Lactamase_B"/>
    <property type="match status" value="1"/>
</dbReference>
<evidence type="ECO:0000313" key="7">
    <source>
        <dbReference type="Proteomes" id="UP000319557"/>
    </source>
</evidence>
<evidence type="ECO:0000256" key="1">
    <source>
        <dbReference type="ARBA" id="ARBA00007749"/>
    </source>
</evidence>
<dbReference type="PANTHER" id="PTHR42978">
    <property type="entry name" value="QUORUM-QUENCHING LACTONASE YTNP-RELATED-RELATED"/>
    <property type="match status" value="1"/>
</dbReference>
<dbReference type="SMART" id="SM00849">
    <property type="entry name" value="Lactamase_B"/>
    <property type="match status" value="1"/>
</dbReference>
<gene>
    <name evidence="6" type="primary">ytnP</name>
    <name evidence="6" type="ORF">EC9_38150</name>
</gene>
<dbReference type="Proteomes" id="UP000319557">
    <property type="component" value="Chromosome"/>
</dbReference>
<dbReference type="PANTHER" id="PTHR42978:SF6">
    <property type="entry name" value="QUORUM-QUENCHING LACTONASE YTNP-RELATED"/>
    <property type="match status" value="1"/>
</dbReference>
<dbReference type="KEGG" id="ruv:EC9_38150"/>
<dbReference type="Gene3D" id="3.60.15.10">
    <property type="entry name" value="Ribonuclease Z/Hydroxyacylglutathione hydrolase-like"/>
    <property type="match status" value="1"/>
</dbReference>
<dbReference type="OrthoDB" id="9802897at2"/>
<accession>A0A517M407</accession>
<dbReference type="GO" id="GO:0046872">
    <property type="term" value="F:metal ion binding"/>
    <property type="evidence" value="ECO:0007669"/>
    <property type="project" value="UniProtKB-KW"/>
</dbReference>
<keyword evidence="7" id="KW-1185">Reference proteome</keyword>
<sequence>MKRSWIPVGELQLLPVSGGRLWIDGGSMFGMVPRMMWQRFAEPDSQHRVLVETNCFVVRTPTSLGIIESGYGGKAAAKIRQRMSMEDGMPLVRNLAEHGIVPDQIDWVILSHLHFDHVGGCVARDASGRLEPVFRRARHIVQQTEWADATGDIPELVGSYFADDTIPLADAGLVERVDGTAEIVPGVTVTLTGGHTRGHQSIALQSGEASAIFAGDICPTAAHLPTFWTLSYDQFPLTVRRLKASLFDNVIQHDRLLLFSHDPVTPAVRLTRSAEGQVVGHAVG</sequence>
<dbReference type="GO" id="GO:0016787">
    <property type="term" value="F:hydrolase activity"/>
    <property type="evidence" value="ECO:0007669"/>
    <property type="project" value="UniProtKB-KW"/>
</dbReference>
<reference evidence="6 7" key="1">
    <citation type="submission" date="2019-02" db="EMBL/GenBank/DDBJ databases">
        <title>Deep-cultivation of Planctomycetes and their phenomic and genomic characterization uncovers novel biology.</title>
        <authorList>
            <person name="Wiegand S."/>
            <person name="Jogler M."/>
            <person name="Boedeker C."/>
            <person name="Pinto D."/>
            <person name="Vollmers J."/>
            <person name="Rivas-Marin E."/>
            <person name="Kohn T."/>
            <person name="Peeters S.H."/>
            <person name="Heuer A."/>
            <person name="Rast P."/>
            <person name="Oberbeckmann S."/>
            <person name="Bunk B."/>
            <person name="Jeske O."/>
            <person name="Meyerdierks A."/>
            <person name="Storesund J.E."/>
            <person name="Kallscheuer N."/>
            <person name="Luecker S."/>
            <person name="Lage O.M."/>
            <person name="Pohl T."/>
            <person name="Merkel B.J."/>
            <person name="Hornburger P."/>
            <person name="Mueller R.-W."/>
            <person name="Bruemmer F."/>
            <person name="Labrenz M."/>
            <person name="Spormann A.M."/>
            <person name="Op den Camp H."/>
            <person name="Overmann J."/>
            <person name="Amann R."/>
            <person name="Jetten M.S.M."/>
            <person name="Mascher T."/>
            <person name="Medema M.H."/>
            <person name="Devos D.P."/>
            <person name="Kaster A.-K."/>
            <person name="Ovreas L."/>
            <person name="Rohde M."/>
            <person name="Galperin M.Y."/>
            <person name="Jogler C."/>
        </authorList>
    </citation>
    <scope>NUCLEOTIDE SEQUENCE [LARGE SCALE GENOMIC DNA]</scope>
    <source>
        <strain evidence="6 7">EC9</strain>
    </source>
</reference>
<dbReference type="InterPro" id="IPR051013">
    <property type="entry name" value="MBL_superfamily_lactonases"/>
</dbReference>
<dbReference type="EC" id="3.1.1.-" evidence="6"/>
<feature type="domain" description="Metallo-beta-lactamase" evidence="5">
    <location>
        <begin position="52"/>
        <end position="261"/>
    </location>
</feature>
<evidence type="ECO:0000256" key="4">
    <source>
        <dbReference type="ARBA" id="ARBA00022833"/>
    </source>
</evidence>
<name>A0A517M407_9BACT</name>
<keyword evidence="3 6" id="KW-0378">Hydrolase</keyword>
<evidence type="ECO:0000256" key="2">
    <source>
        <dbReference type="ARBA" id="ARBA00022723"/>
    </source>
</evidence>
<comment type="similarity">
    <text evidence="1">Belongs to the metallo-beta-lactamase superfamily.</text>
</comment>
<protein>
    <submittedName>
        <fullName evidence="6">Putative quorum-quenching lactonase YtnP</fullName>
        <ecNumber evidence="6">3.1.1.-</ecNumber>
    </submittedName>
</protein>
<keyword evidence="2" id="KW-0479">Metal-binding</keyword>
<evidence type="ECO:0000259" key="5">
    <source>
        <dbReference type="SMART" id="SM00849"/>
    </source>
</evidence>
<dbReference type="EMBL" id="CP036261">
    <property type="protein sequence ID" value="QDS89615.1"/>
    <property type="molecule type" value="Genomic_DNA"/>
</dbReference>
<keyword evidence="4" id="KW-0862">Zinc</keyword>
<dbReference type="InterPro" id="IPR036866">
    <property type="entry name" value="RibonucZ/Hydroxyglut_hydro"/>
</dbReference>
<dbReference type="SUPFAM" id="SSF56281">
    <property type="entry name" value="Metallo-hydrolase/oxidoreductase"/>
    <property type="match status" value="1"/>
</dbReference>
<evidence type="ECO:0000313" key="6">
    <source>
        <dbReference type="EMBL" id="QDS89615.1"/>
    </source>
</evidence>
<organism evidence="6 7">
    <name type="scientific">Rosistilla ulvae</name>
    <dbReference type="NCBI Taxonomy" id="1930277"/>
    <lineage>
        <taxon>Bacteria</taxon>
        <taxon>Pseudomonadati</taxon>
        <taxon>Planctomycetota</taxon>
        <taxon>Planctomycetia</taxon>
        <taxon>Pirellulales</taxon>
        <taxon>Pirellulaceae</taxon>
        <taxon>Rosistilla</taxon>
    </lineage>
</organism>